<dbReference type="KEGG" id="dti:Desti_2082"/>
<dbReference type="AlphaFoldDB" id="I4C5E2"/>
<dbReference type="GO" id="GO:0008757">
    <property type="term" value="F:S-adenosylmethionine-dependent methyltransferase activity"/>
    <property type="evidence" value="ECO:0007669"/>
    <property type="project" value="InterPro"/>
</dbReference>
<dbReference type="OrthoDB" id="529208at2"/>
<dbReference type="HOGENOM" id="CLU_037990_14_1_7"/>
<organism evidence="2 3">
    <name type="scientific">Desulfomonile tiedjei (strain ATCC 49306 / DSM 6799 / DCB-1)</name>
    <dbReference type="NCBI Taxonomy" id="706587"/>
    <lineage>
        <taxon>Bacteria</taxon>
        <taxon>Pseudomonadati</taxon>
        <taxon>Thermodesulfobacteriota</taxon>
        <taxon>Desulfomonilia</taxon>
        <taxon>Desulfomonilales</taxon>
        <taxon>Desulfomonilaceae</taxon>
        <taxon>Desulfomonile</taxon>
    </lineage>
</organism>
<dbReference type="RefSeq" id="WP_014809927.1">
    <property type="nucleotide sequence ID" value="NC_018025.1"/>
</dbReference>
<evidence type="ECO:0000313" key="2">
    <source>
        <dbReference type="EMBL" id="AFM24783.1"/>
    </source>
</evidence>
<name>I4C5E2_DESTA</name>
<dbReference type="CDD" id="cd02440">
    <property type="entry name" value="AdoMet_MTases"/>
    <property type="match status" value="1"/>
</dbReference>
<protein>
    <submittedName>
        <fullName evidence="2">Methylase involved in ubiquinone/menaquinone biosynthesis</fullName>
    </submittedName>
</protein>
<keyword evidence="3" id="KW-1185">Reference proteome</keyword>
<dbReference type="PANTHER" id="PTHR42912:SF80">
    <property type="entry name" value="METHYLTRANSFERASE DOMAIN-CONTAINING PROTEIN"/>
    <property type="match status" value="1"/>
</dbReference>
<dbReference type="Gene3D" id="3.40.50.150">
    <property type="entry name" value="Vaccinia Virus protein VP39"/>
    <property type="match status" value="1"/>
</dbReference>
<dbReference type="InterPro" id="IPR013216">
    <property type="entry name" value="Methyltransf_11"/>
</dbReference>
<sequence>MQNRKPSLFDVDADRYDLWFESRGGKAIFEIEKNCLRKLIPTDKDLWLEVGVGTGRFASSLGISEGVDPSQEMLSIAARRGIYVVRGIGEDLPYRDETFDGVLMVTTLCFLIDPERTLSECRRVLRHTGILVLGIMPAESAWGRLYMRKGSEGHRLYSKAIFYTCGQVIRICAEARFSFDRAVSCLSTPPGEEPSSILEEGINEGGGFVAMRFHKT</sequence>
<dbReference type="EMBL" id="CP003360">
    <property type="protein sequence ID" value="AFM24783.1"/>
    <property type="molecule type" value="Genomic_DNA"/>
</dbReference>
<dbReference type="GO" id="GO:0032259">
    <property type="term" value="P:methylation"/>
    <property type="evidence" value="ECO:0007669"/>
    <property type="project" value="UniProtKB-KW"/>
</dbReference>
<dbReference type="InterPro" id="IPR050508">
    <property type="entry name" value="Methyltransf_Superfamily"/>
</dbReference>
<proteinExistence type="predicted"/>
<keyword evidence="2" id="KW-0808">Transferase</keyword>
<keyword evidence="2" id="KW-0830">Ubiquinone</keyword>
<accession>I4C5E2</accession>
<reference evidence="3" key="1">
    <citation type="submission" date="2012-06" db="EMBL/GenBank/DDBJ databases">
        <title>Complete sequence of chromosome of Desulfomonile tiedjei DSM 6799.</title>
        <authorList>
            <person name="Lucas S."/>
            <person name="Copeland A."/>
            <person name="Lapidus A."/>
            <person name="Glavina del Rio T."/>
            <person name="Dalin E."/>
            <person name="Tice H."/>
            <person name="Bruce D."/>
            <person name="Goodwin L."/>
            <person name="Pitluck S."/>
            <person name="Peters L."/>
            <person name="Ovchinnikova G."/>
            <person name="Zeytun A."/>
            <person name="Lu M."/>
            <person name="Kyrpides N."/>
            <person name="Mavromatis K."/>
            <person name="Ivanova N."/>
            <person name="Brettin T."/>
            <person name="Detter J.C."/>
            <person name="Han C."/>
            <person name="Larimer F."/>
            <person name="Land M."/>
            <person name="Hauser L."/>
            <person name="Markowitz V."/>
            <person name="Cheng J.-F."/>
            <person name="Hugenholtz P."/>
            <person name="Woyke T."/>
            <person name="Wu D."/>
            <person name="Spring S."/>
            <person name="Schroeder M."/>
            <person name="Brambilla E."/>
            <person name="Klenk H.-P."/>
            <person name="Eisen J.A."/>
        </authorList>
    </citation>
    <scope>NUCLEOTIDE SEQUENCE [LARGE SCALE GENOMIC DNA]</scope>
    <source>
        <strain evidence="3">ATCC 49306 / DSM 6799 / DCB-1</strain>
    </source>
</reference>
<evidence type="ECO:0000259" key="1">
    <source>
        <dbReference type="Pfam" id="PF08241"/>
    </source>
</evidence>
<gene>
    <name evidence="2" type="ordered locus">Desti_2082</name>
</gene>
<dbReference type="PANTHER" id="PTHR42912">
    <property type="entry name" value="METHYLTRANSFERASE"/>
    <property type="match status" value="1"/>
</dbReference>
<dbReference type="Proteomes" id="UP000006055">
    <property type="component" value="Chromosome"/>
</dbReference>
<dbReference type="eggNOG" id="COG2226">
    <property type="taxonomic scope" value="Bacteria"/>
</dbReference>
<keyword evidence="2" id="KW-0489">Methyltransferase</keyword>
<dbReference type="InterPro" id="IPR029063">
    <property type="entry name" value="SAM-dependent_MTases_sf"/>
</dbReference>
<dbReference type="Pfam" id="PF08241">
    <property type="entry name" value="Methyltransf_11"/>
    <property type="match status" value="1"/>
</dbReference>
<dbReference type="STRING" id="706587.Desti_2082"/>
<dbReference type="SUPFAM" id="SSF53335">
    <property type="entry name" value="S-adenosyl-L-methionine-dependent methyltransferases"/>
    <property type="match status" value="1"/>
</dbReference>
<feature type="domain" description="Methyltransferase type 11" evidence="1">
    <location>
        <begin position="48"/>
        <end position="133"/>
    </location>
</feature>
<evidence type="ECO:0000313" key="3">
    <source>
        <dbReference type="Proteomes" id="UP000006055"/>
    </source>
</evidence>